<protein>
    <recommendedName>
        <fullName evidence="3">Eaa1</fullName>
    </recommendedName>
</protein>
<accession>A0ABS0TRY7</accession>
<keyword evidence="2" id="KW-1185">Reference proteome</keyword>
<dbReference type="Proteomes" id="UP000639004">
    <property type="component" value="Unassembled WGS sequence"/>
</dbReference>
<proteinExistence type="predicted"/>
<reference evidence="1 2" key="1">
    <citation type="submission" date="2020-12" db="EMBL/GenBank/DDBJ databases">
        <title>Enhanced detection system for hospital associated transmission using whole genome sequencing surveillance.</title>
        <authorList>
            <person name="Harrison L.H."/>
            <person name="Van Tyne D."/>
            <person name="Marsh J.W."/>
            <person name="Griffith M.P."/>
            <person name="Snyder D.J."/>
            <person name="Cooper V.S."/>
            <person name="Mustapha M."/>
        </authorList>
    </citation>
    <scope>NUCLEOTIDE SEQUENCE [LARGE SCALE GENOMIC DNA]</scope>
    <source>
        <strain evidence="1 2">SER00238</strain>
    </source>
</reference>
<organism evidence="1 2">
    <name type="scientific">Serratia proteamaculans</name>
    <dbReference type="NCBI Taxonomy" id="28151"/>
    <lineage>
        <taxon>Bacteria</taxon>
        <taxon>Pseudomonadati</taxon>
        <taxon>Pseudomonadota</taxon>
        <taxon>Gammaproteobacteria</taxon>
        <taxon>Enterobacterales</taxon>
        <taxon>Yersiniaceae</taxon>
        <taxon>Serratia</taxon>
    </lineage>
</organism>
<name>A0ABS0TRY7_SERPR</name>
<comment type="caution">
    <text evidence="1">The sequence shown here is derived from an EMBL/GenBank/DDBJ whole genome shotgun (WGS) entry which is preliminary data.</text>
</comment>
<gene>
    <name evidence="1" type="ORF">JEQ07_11975</name>
</gene>
<dbReference type="EMBL" id="JAEHSL010000007">
    <property type="protein sequence ID" value="MBI6181111.1"/>
    <property type="molecule type" value="Genomic_DNA"/>
</dbReference>
<dbReference type="RefSeq" id="WP_198642308.1">
    <property type="nucleotide sequence ID" value="NZ_JAEHSL010000007.1"/>
</dbReference>
<sequence>MKLTTERLREIADDGFLEHGGAKLMALELLANREAQPVAEVVSKYGDPEAFGEREIRVLADADLQKIPYDTKLFTAPPAVPHVTVIPEAATLTNINRLCPLDNNLSQTDFATGWNDCRQYAITNDGVPPVAQGWHSAAQGWNACRAAMLAVAPGDH</sequence>
<evidence type="ECO:0008006" key="3">
    <source>
        <dbReference type="Google" id="ProtNLM"/>
    </source>
</evidence>
<evidence type="ECO:0000313" key="2">
    <source>
        <dbReference type="Proteomes" id="UP000639004"/>
    </source>
</evidence>
<evidence type="ECO:0000313" key="1">
    <source>
        <dbReference type="EMBL" id="MBI6181111.1"/>
    </source>
</evidence>